<dbReference type="AlphaFoldDB" id="A0A1W5ZZ73"/>
<feature type="domain" description="DUF3048" evidence="3">
    <location>
        <begin position="227"/>
        <end position="337"/>
    </location>
</feature>
<sequence>MRKLTFLSVTFFSLFLLSACASVGKGMEINQETAFEQEPKEIEGSQDKEQQQTDDNIYPLTGQAMEEVSQHRVIGVMINNHTKARPQSGLSQADIVYEVLAEGQITRFLALFHSRIPDTIGPVRSARPYYFEIASAFNSVYLYHGASTAINRKIAANGIHYLDGSLYDNNGWLFQRSSERSAPHNSYLITAGLDQALTNKDYPQDHEVAPLPFSKEKPIDGTDANGVTITYSEHPEEVVTFTYDEASGRYLRSSDGEPSFDAANEERLAVDNVMIVETEHQIIDSKGRRDIDLTSGGKGYLIQKGKVKEIEWKNIDGRILPYDNEEPLSFVPGQTWVNIVPKNAAVTVND</sequence>
<dbReference type="EMBL" id="CP020772">
    <property type="protein sequence ID" value="ARI78582.1"/>
    <property type="molecule type" value="Genomic_DNA"/>
</dbReference>
<dbReference type="STRING" id="402384.HM131_17825"/>
<dbReference type="InterPro" id="IPR023158">
    <property type="entry name" value="YerB-like_sf"/>
</dbReference>
<feature type="chain" id="PRO_5012822906" description="Lipoprotein YerB" evidence="1">
    <location>
        <begin position="22"/>
        <end position="350"/>
    </location>
</feature>
<proteinExistence type="predicted"/>
<evidence type="ECO:0000313" key="4">
    <source>
        <dbReference type="EMBL" id="ARI78582.1"/>
    </source>
</evidence>
<keyword evidence="5" id="KW-1185">Reference proteome</keyword>
<feature type="signal peptide" evidence="1">
    <location>
        <begin position="1"/>
        <end position="21"/>
    </location>
</feature>
<dbReference type="Pfam" id="PF11258">
    <property type="entry name" value="DUF3048"/>
    <property type="match status" value="1"/>
</dbReference>
<dbReference type="Pfam" id="PF17479">
    <property type="entry name" value="DUF3048_C"/>
    <property type="match status" value="1"/>
</dbReference>
<evidence type="ECO:0000259" key="2">
    <source>
        <dbReference type="Pfam" id="PF11258"/>
    </source>
</evidence>
<reference evidence="4 5" key="1">
    <citation type="submission" date="2017-04" db="EMBL/GenBank/DDBJ databases">
        <title>The whole genome sequencing and assembly of Halobacillus mangrovi strain.</title>
        <authorList>
            <person name="Lee S.-J."/>
            <person name="Park M.-K."/>
            <person name="Kim J.-Y."/>
            <person name="Lee Y.-J."/>
            <person name="Yi H."/>
            <person name="Bahn Y.-S."/>
            <person name="Kim J.F."/>
            <person name="Lee D.-W."/>
        </authorList>
    </citation>
    <scope>NUCLEOTIDE SEQUENCE [LARGE SCALE GENOMIC DNA]</scope>
    <source>
        <strain evidence="4 5">KTB 131</strain>
    </source>
</reference>
<keyword evidence="1" id="KW-0732">Signal</keyword>
<protein>
    <recommendedName>
        <fullName evidence="6">Lipoprotein YerB</fullName>
    </recommendedName>
</protein>
<organism evidence="4 5">
    <name type="scientific">Halobacillus mangrovi</name>
    <dbReference type="NCBI Taxonomy" id="402384"/>
    <lineage>
        <taxon>Bacteria</taxon>
        <taxon>Bacillati</taxon>
        <taxon>Bacillota</taxon>
        <taxon>Bacilli</taxon>
        <taxon>Bacillales</taxon>
        <taxon>Bacillaceae</taxon>
        <taxon>Halobacillus</taxon>
    </lineage>
</organism>
<evidence type="ECO:0000259" key="3">
    <source>
        <dbReference type="Pfam" id="PF17479"/>
    </source>
</evidence>
<dbReference type="PROSITE" id="PS51257">
    <property type="entry name" value="PROKAR_LIPOPROTEIN"/>
    <property type="match status" value="1"/>
</dbReference>
<dbReference type="RefSeq" id="WP_085031041.1">
    <property type="nucleotide sequence ID" value="NZ_CP020772.1"/>
</dbReference>
<dbReference type="OrthoDB" id="9779102at2"/>
<dbReference type="Gene3D" id="3.50.90.10">
    <property type="entry name" value="YerB-like"/>
    <property type="match status" value="1"/>
</dbReference>
<dbReference type="InterPro" id="IPR035328">
    <property type="entry name" value="DUF3048_C"/>
</dbReference>
<accession>A0A1W5ZZ73</accession>
<evidence type="ECO:0000256" key="1">
    <source>
        <dbReference type="SAM" id="SignalP"/>
    </source>
</evidence>
<dbReference type="SUPFAM" id="SSF159774">
    <property type="entry name" value="YerB-like"/>
    <property type="match status" value="1"/>
</dbReference>
<dbReference type="InterPro" id="IPR021416">
    <property type="entry name" value="DUF3048_N"/>
</dbReference>
<feature type="domain" description="DUF3048" evidence="2">
    <location>
        <begin position="60"/>
        <end position="202"/>
    </location>
</feature>
<evidence type="ECO:0000313" key="5">
    <source>
        <dbReference type="Proteomes" id="UP000192527"/>
    </source>
</evidence>
<gene>
    <name evidence="4" type="ORF">HM131_17825</name>
</gene>
<dbReference type="KEGG" id="hmn:HM131_17825"/>
<name>A0A1W5ZZ73_9BACI</name>
<evidence type="ECO:0008006" key="6">
    <source>
        <dbReference type="Google" id="ProtNLM"/>
    </source>
</evidence>
<dbReference type="Proteomes" id="UP000192527">
    <property type="component" value="Chromosome"/>
</dbReference>